<protein>
    <submittedName>
        <fullName evidence="1">Thioesterase involved in non-ribosomal peptide biosynthesis</fullName>
    </submittedName>
</protein>
<reference evidence="1 2" key="1">
    <citation type="submission" date="2019-07" db="EMBL/GenBank/DDBJ databases">
        <title>antibiotic susceptibility of plant-derived lactic acid bacteria.</title>
        <authorList>
            <person name="Sugiyama M."/>
            <person name="Noda M."/>
        </authorList>
    </citation>
    <scope>NUCLEOTIDE SEQUENCE [LARGE SCALE GENOMIC DNA]</scope>
    <source>
        <strain evidence="1 2">15-1A</strain>
        <plasmid evidence="2">pem15-1a-1 dna</plasmid>
    </source>
</reference>
<accession>A0AAI8RCB3</accession>
<name>A0AAI8RCB3_ENTMU</name>
<dbReference type="AlphaFoldDB" id="A0AAI8RCB3"/>
<dbReference type="Proteomes" id="UP000509460">
    <property type="component" value="Plasmid pEM15-1A-1"/>
</dbReference>
<dbReference type="EMBL" id="AP019811">
    <property type="protein sequence ID" value="BBM16262.1"/>
    <property type="molecule type" value="Genomic_DNA"/>
</dbReference>
<organism evidence="1 2">
    <name type="scientific">Enterococcus mundtii</name>
    <dbReference type="NCBI Taxonomy" id="53346"/>
    <lineage>
        <taxon>Bacteria</taxon>
        <taxon>Bacillati</taxon>
        <taxon>Bacillota</taxon>
        <taxon>Bacilli</taxon>
        <taxon>Lactobacillales</taxon>
        <taxon>Enterococcaceae</taxon>
        <taxon>Enterococcus</taxon>
    </lineage>
</organism>
<evidence type="ECO:0000313" key="1">
    <source>
        <dbReference type="EMBL" id="BBM16262.1"/>
    </source>
</evidence>
<sequence>MQRLKYKLSCPISDINGVNNYELNMKIISEKIYYSAKEFYSKINQYLTI</sequence>
<gene>
    <name evidence="1" type="ORF">EM151A_4033</name>
</gene>
<evidence type="ECO:0000313" key="2">
    <source>
        <dbReference type="Proteomes" id="UP000509460"/>
    </source>
</evidence>
<keyword evidence="1" id="KW-0614">Plasmid</keyword>
<geneLocation type="plasmid" evidence="2">
    <name>pem15-1a-1 dna</name>
</geneLocation>
<proteinExistence type="predicted"/>